<evidence type="ECO:0000256" key="1">
    <source>
        <dbReference type="SAM" id="Phobius"/>
    </source>
</evidence>
<comment type="caution">
    <text evidence="3">The sequence shown here is derived from an EMBL/GenBank/DDBJ whole genome shotgun (WGS) entry which is preliminary data.</text>
</comment>
<dbReference type="InterPro" id="IPR007621">
    <property type="entry name" value="TPM_dom"/>
</dbReference>
<dbReference type="EMBL" id="MIPT01000001">
    <property type="protein sequence ID" value="OHT20655.1"/>
    <property type="molecule type" value="Genomic_DNA"/>
</dbReference>
<sequence length="224" mass="24648">MMHLDAEDHRRVNAAIVAAEERTDGEVIAIVARRSDAYHDAALQWSLLVMLLCFAAVAAFPQAFIGLLEAITGSWHAEWTVRELLTILLAVLTAIFLAARLALNWMPLRLALVPRSTRMRRVRRRAVTLFKVGAERRTASRTGVLLYLSLDEHQAEIVSDRAIHASIPAEAWGAAMALLVDAVRDGRPGDGMVEAIGAIGDLLAQHFPFTGQDPNELPDHIIHV</sequence>
<dbReference type="PANTHER" id="PTHR30373:SF8">
    <property type="entry name" value="BLL7265 PROTEIN"/>
    <property type="match status" value="1"/>
</dbReference>
<keyword evidence="1" id="KW-0812">Transmembrane</keyword>
<feature type="transmembrane region" description="Helical" evidence="1">
    <location>
        <begin position="42"/>
        <end position="64"/>
    </location>
</feature>
<reference evidence="3 4" key="1">
    <citation type="submission" date="2016-09" db="EMBL/GenBank/DDBJ databases">
        <title>Metabolic pathway, cell adaptation mechanisms and a novel monoxygenase revealed through proteogenomic-transcription analysis of a Sphingomonas haloaromaticamans strain degrading the fungicide ortho-phenylphenol.</title>
        <authorList>
            <person name="Perruchon C."/>
            <person name="Papadopoulou E.S."/>
            <person name="Rousidou C."/>
            <person name="Vasileiadis S."/>
            <person name="Tanou G."/>
            <person name="Amoutzias G."/>
            <person name="Molassiotis A."/>
            <person name="Karpouzas D.G."/>
        </authorList>
    </citation>
    <scope>NUCLEOTIDE SEQUENCE [LARGE SCALE GENOMIC DNA]</scope>
    <source>
        <strain evidence="3 4">P3</strain>
    </source>
</reference>
<feature type="transmembrane region" description="Helical" evidence="1">
    <location>
        <begin position="84"/>
        <end position="103"/>
    </location>
</feature>
<keyword evidence="1" id="KW-0472">Membrane</keyword>
<organism evidence="3 4">
    <name type="scientific">Edaphosphingomonas haloaromaticamans</name>
    <dbReference type="NCBI Taxonomy" id="653954"/>
    <lineage>
        <taxon>Bacteria</taxon>
        <taxon>Pseudomonadati</taxon>
        <taxon>Pseudomonadota</taxon>
        <taxon>Alphaproteobacteria</taxon>
        <taxon>Sphingomonadales</taxon>
        <taxon>Rhizorhabdaceae</taxon>
        <taxon>Edaphosphingomonas</taxon>
    </lineage>
</organism>
<dbReference type="OrthoDB" id="5825388at2"/>
<keyword evidence="4" id="KW-1185">Reference proteome</keyword>
<evidence type="ECO:0000259" key="2">
    <source>
        <dbReference type="Pfam" id="PF04536"/>
    </source>
</evidence>
<feature type="domain" description="TPM" evidence="2">
    <location>
        <begin position="122"/>
        <end position="201"/>
    </location>
</feature>
<dbReference type="PANTHER" id="PTHR30373">
    <property type="entry name" value="UPF0603 PROTEIN YGCG"/>
    <property type="match status" value="1"/>
</dbReference>
<dbReference type="Gene3D" id="3.10.310.50">
    <property type="match status" value="1"/>
</dbReference>
<dbReference type="Pfam" id="PF04536">
    <property type="entry name" value="TPM_phosphatase"/>
    <property type="match status" value="1"/>
</dbReference>
<name>A0A1S1HEN0_9SPHN</name>
<dbReference type="AlphaFoldDB" id="A0A1S1HEN0"/>
<keyword evidence="1" id="KW-1133">Transmembrane helix</keyword>
<protein>
    <recommendedName>
        <fullName evidence="2">TPM domain-containing protein</fullName>
    </recommendedName>
</protein>
<dbReference type="RefSeq" id="WP_084653205.1">
    <property type="nucleotide sequence ID" value="NZ_MIPT01000001.1"/>
</dbReference>
<dbReference type="Proteomes" id="UP000179467">
    <property type="component" value="Unassembled WGS sequence"/>
</dbReference>
<accession>A0A1S1HEN0</accession>
<proteinExistence type="predicted"/>
<gene>
    <name evidence="3" type="ORF">BHE75_02655</name>
</gene>
<evidence type="ECO:0000313" key="4">
    <source>
        <dbReference type="Proteomes" id="UP000179467"/>
    </source>
</evidence>
<evidence type="ECO:0000313" key="3">
    <source>
        <dbReference type="EMBL" id="OHT20655.1"/>
    </source>
</evidence>